<feature type="domain" description="Gram-positive cocci surface proteins LPxTG" evidence="7">
    <location>
        <begin position="220"/>
        <end position="253"/>
    </location>
</feature>
<evidence type="ECO:0000256" key="3">
    <source>
        <dbReference type="ARBA" id="ARBA00022525"/>
    </source>
</evidence>
<sequence length="253" mass="27180">MLDQTAKSVKVLENGKTVNVGVTDAKIKGTVTVTKTDAQDQSKTLSGATFELRQGDKLIATQTTGDDGVATFKDVVYGDYTVVETKVPEGYALDQTAKDAKVIDTGKTVNVGVADAKIKGTVTVTKTDAGDKDTKLAGAEFELRQGDKVVDTQITDDNGVDTFKDVVYGEYTIVETKAPEGYVLDQKPLTVKIEKDKVLLRYEVKNTAIPAKPKLVIGILPKTGDTTSSIAPMLFASVAFAALAWTLRRKRRA</sequence>
<protein>
    <submittedName>
        <fullName evidence="8">LPXTG-motif cell wall anchor domain-containing protein</fullName>
    </submittedName>
</protein>
<organism evidence="8 9">
    <name type="scientific">Atopobium minutum</name>
    <dbReference type="NCBI Taxonomy" id="1381"/>
    <lineage>
        <taxon>Bacteria</taxon>
        <taxon>Bacillati</taxon>
        <taxon>Actinomycetota</taxon>
        <taxon>Coriobacteriia</taxon>
        <taxon>Coriobacteriales</taxon>
        <taxon>Atopobiaceae</taxon>
        <taxon>Atopobium</taxon>
    </lineage>
</organism>
<dbReference type="Pfam" id="PF17802">
    <property type="entry name" value="SpaA"/>
    <property type="match status" value="2"/>
</dbReference>
<evidence type="ECO:0000256" key="2">
    <source>
        <dbReference type="ARBA" id="ARBA00022512"/>
    </source>
</evidence>
<dbReference type="Proteomes" id="UP000183687">
    <property type="component" value="Unassembled WGS sequence"/>
</dbReference>
<proteinExistence type="inferred from homology"/>
<comment type="caution">
    <text evidence="8">The sequence shown here is derived from an EMBL/GenBank/DDBJ whole genome shotgun (WGS) entry which is preliminary data.</text>
</comment>
<evidence type="ECO:0000313" key="8">
    <source>
        <dbReference type="EMBL" id="SEB48810.1"/>
    </source>
</evidence>
<keyword evidence="2" id="KW-0134">Cell wall</keyword>
<dbReference type="NCBIfam" id="TIGR01167">
    <property type="entry name" value="LPXTG_anchor"/>
    <property type="match status" value="1"/>
</dbReference>
<reference evidence="8 9" key="1">
    <citation type="submission" date="2016-10" db="EMBL/GenBank/DDBJ databases">
        <authorList>
            <person name="Varghese N."/>
            <person name="Submissions S."/>
        </authorList>
    </citation>
    <scope>NUCLEOTIDE SEQUENCE [LARGE SCALE GENOMIC DNA]</scope>
    <source>
        <strain evidence="8 9">DSM 20586</strain>
    </source>
</reference>
<evidence type="ECO:0000256" key="6">
    <source>
        <dbReference type="SAM" id="Phobius"/>
    </source>
</evidence>
<dbReference type="Gene3D" id="2.60.40.10">
    <property type="entry name" value="Immunoglobulins"/>
    <property type="match status" value="2"/>
</dbReference>
<keyword evidence="6" id="KW-0472">Membrane</keyword>
<accession>A0AB38A5A6</accession>
<comment type="similarity">
    <text evidence="1">Belongs to the serine-aspartate repeat-containing protein (SDr) family.</text>
</comment>
<dbReference type="SUPFAM" id="SSF49478">
    <property type="entry name" value="Cna protein B-type domain"/>
    <property type="match status" value="2"/>
</dbReference>
<evidence type="ECO:0000259" key="7">
    <source>
        <dbReference type="PROSITE" id="PS50847"/>
    </source>
</evidence>
<evidence type="ECO:0000256" key="5">
    <source>
        <dbReference type="ARBA" id="ARBA00023088"/>
    </source>
</evidence>
<dbReference type="PANTHER" id="PTHR36108:SF13">
    <property type="entry name" value="COLOSSIN-B-RELATED"/>
    <property type="match status" value="1"/>
</dbReference>
<keyword evidence="6" id="KW-1133">Transmembrane helix</keyword>
<evidence type="ECO:0000256" key="1">
    <source>
        <dbReference type="ARBA" id="ARBA00007257"/>
    </source>
</evidence>
<keyword evidence="4" id="KW-0732">Signal</keyword>
<dbReference type="InterPro" id="IPR013783">
    <property type="entry name" value="Ig-like_fold"/>
</dbReference>
<gene>
    <name evidence="8" type="ORF">SAMN04489746_0380</name>
</gene>
<dbReference type="AlphaFoldDB" id="A0AB38A5A6"/>
<dbReference type="PANTHER" id="PTHR36108">
    <property type="entry name" value="COLOSSIN-B-RELATED"/>
    <property type="match status" value="1"/>
</dbReference>
<dbReference type="InterPro" id="IPR041033">
    <property type="entry name" value="SpaA_PFL_dom_1"/>
</dbReference>
<feature type="transmembrane region" description="Helical" evidence="6">
    <location>
        <begin position="230"/>
        <end position="247"/>
    </location>
</feature>
<keyword evidence="5" id="KW-0572">Peptidoglycan-anchor</keyword>
<dbReference type="PROSITE" id="PS50847">
    <property type="entry name" value="GRAM_POS_ANCHORING"/>
    <property type="match status" value="1"/>
</dbReference>
<keyword evidence="6" id="KW-0812">Transmembrane</keyword>
<evidence type="ECO:0000256" key="4">
    <source>
        <dbReference type="ARBA" id="ARBA00022729"/>
    </source>
</evidence>
<dbReference type="InterPro" id="IPR019931">
    <property type="entry name" value="LPXTG_anchor"/>
</dbReference>
<keyword evidence="3" id="KW-0964">Secreted</keyword>
<dbReference type="GO" id="GO:0005975">
    <property type="term" value="P:carbohydrate metabolic process"/>
    <property type="evidence" value="ECO:0007669"/>
    <property type="project" value="UniProtKB-ARBA"/>
</dbReference>
<dbReference type="EMBL" id="FNSH01000001">
    <property type="protein sequence ID" value="SEB48810.1"/>
    <property type="molecule type" value="Genomic_DNA"/>
</dbReference>
<evidence type="ECO:0000313" key="9">
    <source>
        <dbReference type="Proteomes" id="UP000183687"/>
    </source>
</evidence>
<name>A0AB38A5A6_9ACTN</name>